<proteinExistence type="predicted"/>
<evidence type="ECO:0000313" key="3">
    <source>
        <dbReference type="EMBL" id="XCN15001.1"/>
    </source>
</evidence>
<feature type="transmembrane region" description="Helical" evidence="2">
    <location>
        <begin position="78"/>
        <end position="102"/>
    </location>
</feature>
<dbReference type="EMBL" id="CP136798">
    <property type="protein sequence ID" value="XCN15001.1"/>
    <property type="molecule type" value="Genomic_DNA"/>
</dbReference>
<organism evidence="3">
    <name type="scientific">Streptomyces sp. JL1001</name>
    <dbReference type="NCBI Taxonomy" id="3078227"/>
    <lineage>
        <taxon>Bacteria</taxon>
        <taxon>Bacillati</taxon>
        <taxon>Actinomycetota</taxon>
        <taxon>Actinomycetes</taxon>
        <taxon>Kitasatosporales</taxon>
        <taxon>Streptomycetaceae</taxon>
        <taxon>Streptomyces</taxon>
    </lineage>
</organism>
<evidence type="ECO:0008006" key="4">
    <source>
        <dbReference type="Google" id="ProtNLM"/>
    </source>
</evidence>
<dbReference type="AlphaFoldDB" id="A0AAU8KH78"/>
<protein>
    <recommendedName>
        <fullName evidence="4">DUF4175 domain-containing protein</fullName>
    </recommendedName>
</protein>
<evidence type="ECO:0000256" key="1">
    <source>
        <dbReference type="SAM" id="MobiDB-lite"/>
    </source>
</evidence>
<dbReference type="RefSeq" id="WP_176725864.1">
    <property type="nucleotide sequence ID" value="NZ_CP136798.1"/>
</dbReference>
<name>A0AAU8KH78_9ACTN</name>
<keyword evidence="2" id="KW-1133">Transmembrane helix</keyword>
<keyword evidence="2" id="KW-0472">Membrane</keyword>
<accession>A0AAU8KH78</accession>
<evidence type="ECO:0000256" key="2">
    <source>
        <dbReference type="SAM" id="Phobius"/>
    </source>
</evidence>
<sequence length="137" mass="14293">MSENSQDGNSGTGSTPASGRAPAPSPDGTPDPRAWIAPLISSVVTVPLGLLALLYGALSPMECDSCNGAVAERFHDSWMIGWTVLWIGLLVALAVLIASWALPHQLRFAARRVGLALAAPAIVGVTFVAFMALVDWP</sequence>
<gene>
    <name evidence="3" type="ORF">R1Y80_15665</name>
</gene>
<feature type="transmembrane region" description="Helical" evidence="2">
    <location>
        <begin position="114"/>
        <end position="134"/>
    </location>
</feature>
<feature type="transmembrane region" description="Helical" evidence="2">
    <location>
        <begin position="35"/>
        <end position="58"/>
    </location>
</feature>
<feature type="compositionally biased region" description="Polar residues" evidence="1">
    <location>
        <begin position="1"/>
        <end position="17"/>
    </location>
</feature>
<feature type="region of interest" description="Disordered" evidence="1">
    <location>
        <begin position="1"/>
        <end position="32"/>
    </location>
</feature>
<reference evidence="3" key="1">
    <citation type="submission" date="2023-10" db="EMBL/GenBank/DDBJ databases">
        <title>Complete genome sequence of Streptomyces sp. JL1001.</title>
        <authorList>
            <person name="Jiang L."/>
        </authorList>
    </citation>
    <scope>NUCLEOTIDE SEQUENCE</scope>
    <source>
        <strain evidence="3">JL1001</strain>
    </source>
</reference>
<keyword evidence="2" id="KW-0812">Transmembrane</keyword>